<evidence type="ECO:0000313" key="3">
    <source>
        <dbReference type="Proteomes" id="UP000780801"/>
    </source>
</evidence>
<feature type="compositionally biased region" description="Basic and acidic residues" evidence="1">
    <location>
        <begin position="214"/>
        <end position="240"/>
    </location>
</feature>
<evidence type="ECO:0000256" key="1">
    <source>
        <dbReference type="SAM" id="MobiDB-lite"/>
    </source>
</evidence>
<comment type="caution">
    <text evidence="2">The sequence shown here is derived from an EMBL/GenBank/DDBJ whole genome shotgun (WGS) entry which is preliminary data.</text>
</comment>
<feature type="compositionally biased region" description="Low complexity" evidence="1">
    <location>
        <begin position="336"/>
        <end position="349"/>
    </location>
</feature>
<gene>
    <name evidence="2" type="ORF">BGW38_002485</name>
</gene>
<name>A0A9P6FSP6_9FUNG</name>
<dbReference type="Proteomes" id="UP000780801">
    <property type="component" value="Unassembled WGS sequence"/>
</dbReference>
<protein>
    <submittedName>
        <fullName evidence="2">Uncharacterized protein</fullName>
    </submittedName>
</protein>
<feature type="region of interest" description="Disordered" evidence="1">
    <location>
        <begin position="1"/>
        <end position="131"/>
    </location>
</feature>
<feature type="region of interest" description="Disordered" evidence="1">
    <location>
        <begin position="167"/>
        <end position="252"/>
    </location>
</feature>
<feature type="region of interest" description="Disordered" evidence="1">
    <location>
        <begin position="336"/>
        <end position="363"/>
    </location>
</feature>
<sequence>MTLQVSMIHTSAPHGENSKLVMDATTNKRDKEQPQERGHDRSPSTARGDDESVRSKTQRRATASEQQRPRWVGTWSSNTSSSSSSASSSSTQSTRPAPTRPALAAVTPASGRFDTTSSLLKRRSAPDIGQNLARRNSVARVEAIAPSVSSIKSSIGARRGSVQSVNIKRVSDRDSTLSKQKGQNTTTLRPRKINSPTHDLDRQSRSSASSRLSIRTDEGSPSEQGEHDVTVEEPETKRDGASTPRSRQITSAGIAERSPVLIRQLSQALPPERISLSIESPMLALDTETHASRRRPETFLTASACLDTTPVYSTLLSIAEEAEAIEARIADDASSTMHSSSASLHSGGTEVNSTGAGSESYDGSKFGRESSLAWQEAAKILQKDGKSGHRRVQSFVDILLLKGFREQEPKRHSPSASQCDAASIRSEILLHSQSESPEMTTVRSRDVSVSGIESFPRHSTSSSISIKTLRSWFLGANNTTAPSTDQPVPGIEKPDKRKKHESDPLMDQKYYLRVFGNRLDYCRCRIYYPILNPSLRLRGRVTA</sequence>
<proteinExistence type="predicted"/>
<feature type="compositionally biased region" description="Polar residues" evidence="1">
    <location>
        <begin position="177"/>
        <end position="188"/>
    </location>
</feature>
<feature type="compositionally biased region" description="Basic and acidic residues" evidence="1">
    <location>
        <begin position="492"/>
        <end position="502"/>
    </location>
</feature>
<organism evidence="2 3">
    <name type="scientific">Lunasporangiospora selenospora</name>
    <dbReference type="NCBI Taxonomy" id="979761"/>
    <lineage>
        <taxon>Eukaryota</taxon>
        <taxon>Fungi</taxon>
        <taxon>Fungi incertae sedis</taxon>
        <taxon>Mucoromycota</taxon>
        <taxon>Mortierellomycotina</taxon>
        <taxon>Mortierellomycetes</taxon>
        <taxon>Mortierellales</taxon>
        <taxon>Mortierellaceae</taxon>
        <taxon>Lunasporangiospora</taxon>
    </lineage>
</organism>
<feature type="region of interest" description="Disordered" evidence="1">
    <location>
        <begin position="478"/>
        <end position="502"/>
    </location>
</feature>
<feature type="compositionally biased region" description="Basic and acidic residues" evidence="1">
    <location>
        <begin position="26"/>
        <end position="54"/>
    </location>
</feature>
<keyword evidence="3" id="KW-1185">Reference proteome</keyword>
<feature type="compositionally biased region" description="Low complexity" evidence="1">
    <location>
        <begin position="74"/>
        <end position="109"/>
    </location>
</feature>
<reference evidence="2" key="1">
    <citation type="journal article" date="2020" name="Fungal Divers.">
        <title>Resolving the Mortierellaceae phylogeny through synthesis of multi-gene phylogenetics and phylogenomics.</title>
        <authorList>
            <person name="Vandepol N."/>
            <person name="Liber J."/>
            <person name="Desiro A."/>
            <person name="Na H."/>
            <person name="Kennedy M."/>
            <person name="Barry K."/>
            <person name="Grigoriev I.V."/>
            <person name="Miller A.N."/>
            <person name="O'Donnell K."/>
            <person name="Stajich J.E."/>
            <person name="Bonito G."/>
        </authorList>
    </citation>
    <scope>NUCLEOTIDE SEQUENCE</scope>
    <source>
        <strain evidence="2">KOD1015</strain>
    </source>
</reference>
<accession>A0A9P6FSP6</accession>
<dbReference type="EMBL" id="JAABOA010001877">
    <property type="protein sequence ID" value="KAF9580742.1"/>
    <property type="molecule type" value="Genomic_DNA"/>
</dbReference>
<evidence type="ECO:0000313" key="2">
    <source>
        <dbReference type="EMBL" id="KAF9580742.1"/>
    </source>
</evidence>
<dbReference type="AlphaFoldDB" id="A0A9P6FSP6"/>